<evidence type="ECO:0000313" key="2">
    <source>
        <dbReference type="EMBL" id="OAB75464.1"/>
    </source>
</evidence>
<dbReference type="OrthoDB" id="2986589at2"/>
<comment type="caution">
    <text evidence="2">The sequence shown here is derived from an EMBL/GenBank/DDBJ whole genome shotgun (WGS) entry which is preliminary data.</text>
</comment>
<name>A0A167EEP4_9BACL</name>
<proteinExistence type="predicted"/>
<dbReference type="Proteomes" id="UP000077134">
    <property type="component" value="Unassembled WGS sequence"/>
</dbReference>
<dbReference type="CDD" id="cd12797">
    <property type="entry name" value="M23_peptidase"/>
    <property type="match status" value="1"/>
</dbReference>
<dbReference type="EMBL" id="LSFN01000010">
    <property type="protein sequence ID" value="OAB75464.1"/>
    <property type="molecule type" value="Genomic_DNA"/>
</dbReference>
<evidence type="ECO:0000313" key="3">
    <source>
        <dbReference type="Proteomes" id="UP000077134"/>
    </source>
</evidence>
<dbReference type="STRING" id="1763538.LPB68_06520"/>
<accession>A0A167EEP4</accession>
<evidence type="ECO:0000259" key="1">
    <source>
        <dbReference type="Pfam" id="PF01551"/>
    </source>
</evidence>
<sequence>MDNKSPLKQQRQERIQELLDNNQIRNDGEKWVNEHGIVGERDPERLWKMEQSRHHYFFPSFIRRVLWSGLLFGIVFGIYRSEETWAISIQQYIAQSLNREMDFQAVESWYVSHFGEAPAIIPIFTESQNNPQKVIASQAWLVPMHGLVTTSFLVDQKGIEISPYEDSNAISQVKSVATGRILEVLKESQSGVKLAIQHTGGLVSVYGHLDSTLKVNDWVEAGDSLGWLTNEPRQTLYFSLRQGDVYLDPLEVMSFD</sequence>
<dbReference type="SUPFAM" id="SSF51261">
    <property type="entry name" value="Duplicated hybrid motif"/>
    <property type="match status" value="1"/>
</dbReference>
<dbReference type="AlphaFoldDB" id="A0A167EEP4"/>
<dbReference type="InterPro" id="IPR011055">
    <property type="entry name" value="Dup_hybrid_motif"/>
</dbReference>
<dbReference type="InterPro" id="IPR016047">
    <property type="entry name" value="M23ase_b-sheet_dom"/>
</dbReference>
<reference evidence="2 3" key="1">
    <citation type="submission" date="2016-02" db="EMBL/GenBank/DDBJ databases">
        <title>Paenibacillus sp. LPB0068, isolated from Crassostrea gigas.</title>
        <authorList>
            <person name="Shin S.-K."/>
            <person name="Yi H."/>
        </authorList>
    </citation>
    <scope>NUCLEOTIDE SEQUENCE [LARGE SCALE GENOMIC DNA]</scope>
    <source>
        <strain evidence="2 3">LPB0068</strain>
    </source>
</reference>
<organism evidence="2 3">
    <name type="scientific">Paenibacillus crassostreae</name>
    <dbReference type="NCBI Taxonomy" id="1763538"/>
    <lineage>
        <taxon>Bacteria</taxon>
        <taxon>Bacillati</taxon>
        <taxon>Bacillota</taxon>
        <taxon>Bacilli</taxon>
        <taxon>Bacillales</taxon>
        <taxon>Paenibacillaceae</taxon>
        <taxon>Paenibacillus</taxon>
    </lineage>
</organism>
<dbReference type="Pfam" id="PF01551">
    <property type="entry name" value="Peptidase_M23"/>
    <property type="match status" value="1"/>
</dbReference>
<dbReference type="Gene3D" id="2.70.70.10">
    <property type="entry name" value="Glucose Permease (Domain IIA)"/>
    <property type="match status" value="1"/>
</dbReference>
<feature type="domain" description="M23ase beta-sheet core" evidence="1">
    <location>
        <begin position="158"/>
        <end position="249"/>
    </location>
</feature>
<gene>
    <name evidence="2" type="ORF">PNBC_08875</name>
</gene>
<dbReference type="RefSeq" id="WP_068657267.1">
    <property type="nucleotide sequence ID" value="NZ_CP017770.1"/>
</dbReference>
<keyword evidence="3" id="KW-1185">Reference proteome</keyword>
<protein>
    <recommendedName>
        <fullName evidence="1">M23ase beta-sheet core domain-containing protein</fullName>
    </recommendedName>
</protein>
<dbReference type="KEGG" id="pcx:LPB68_06520"/>